<gene>
    <name evidence="10 12" type="primary">recC</name>
    <name evidence="12" type="ORF">EFL26_17615</name>
</gene>
<keyword evidence="7 10" id="KW-0067">ATP-binding</keyword>
<dbReference type="AlphaFoldDB" id="A0A3N0GK09"/>
<dbReference type="Gene3D" id="3.40.50.300">
    <property type="entry name" value="P-loop containing nucleotide triphosphate hydrolases"/>
    <property type="match status" value="2"/>
</dbReference>
<dbReference type="InterPro" id="IPR041500">
    <property type="entry name" value="RecC_C"/>
</dbReference>
<dbReference type="GO" id="GO:0003677">
    <property type="term" value="F:DNA binding"/>
    <property type="evidence" value="ECO:0007669"/>
    <property type="project" value="UniProtKB-UniRule"/>
</dbReference>
<dbReference type="Pfam" id="PF04257">
    <property type="entry name" value="Exonuc_V_gamma"/>
    <property type="match status" value="1"/>
</dbReference>
<dbReference type="PANTHER" id="PTHR30591:SF1">
    <property type="entry name" value="RECBCD ENZYME SUBUNIT RECC"/>
    <property type="match status" value="1"/>
</dbReference>
<protein>
    <recommendedName>
        <fullName evidence="10">RecBCD enzyme subunit RecC</fullName>
    </recommendedName>
    <alternativeName>
        <fullName evidence="10">Exonuclease V subunit RecC</fullName>
        <shortName evidence="10">ExoV subunit RecC</shortName>
    </alternativeName>
    <alternativeName>
        <fullName evidence="10">Helicase/nuclease RecBCD subunit RecC</fullName>
    </alternativeName>
</protein>
<comment type="similarity">
    <text evidence="10">Belongs to the RecC family.</text>
</comment>
<keyword evidence="13" id="KW-1185">Reference proteome</keyword>
<dbReference type="Proteomes" id="UP000279994">
    <property type="component" value="Unassembled WGS sequence"/>
</dbReference>
<dbReference type="Gene3D" id="3.40.50.10930">
    <property type="match status" value="1"/>
</dbReference>
<name>A0A3N0GK09_9ACTN</name>
<dbReference type="GO" id="GO:0003678">
    <property type="term" value="F:DNA helicase activity"/>
    <property type="evidence" value="ECO:0007669"/>
    <property type="project" value="UniProtKB-UniRule"/>
</dbReference>
<dbReference type="HAMAP" id="MF_01486">
    <property type="entry name" value="RecC"/>
    <property type="match status" value="1"/>
</dbReference>
<dbReference type="InterPro" id="IPR013986">
    <property type="entry name" value="DExx_box_DNA_helicase_dom_sf"/>
</dbReference>
<comment type="subunit">
    <text evidence="10">Heterotrimer of RecB, RecC and RecD. All subunits contribute to DNA-binding.</text>
</comment>
<dbReference type="GO" id="GO:0009338">
    <property type="term" value="C:exodeoxyribonuclease V complex"/>
    <property type="evidence" value="ECO:0007669"/>
    <property type="project" value="InterPro"/>
</dbReference>
<evidence type="ECO:0000313" key="13">
    <source>
        <dbReference type="Proteomes" id="UP000279994"/>
    </source>
</evidence>
<dbReference type="EMBL" id="RJSF01000044">
    <property type="protein sequence ID" value="RNM12458.1"/>
    <property type="molecule type" value="Genomic_DNA"/>
</dbReference>
<evidence type="ECO:0000259" key="11">
    <source>
        <dbReference type="Pfam" id="PF17946"/>
    </source>
</evidence>
<organism evidence="12 13">
    <name type="scientific">Nocardioides pocheonensis</name>
    <dbReference type="NCBI Taxonomy" id="661485"/>
    <lineage>
        <taxon>Bacteria</taxon>
        <taxon>Bacillati</taxon>
        <taxon>Actinomycetota</taxon>
        <taxon>Actinomycetes</taxon>
        <taxon>Propionibacteriales</taxon>
        <taxon>Nocardioidaceae</taxon>
        <taxon>Nocardioides</taxon>
    </lineage>
</organism>
<comment type="miscellaneous">
    <text evidence="10">In the RecBCD complex, RecB has a slow 3'-5' helicase, an exonuclease activity and loads RecA onto ssDNA, RecD has a fast 5'-3' helicase activity, while RecC stimulates the ATPase and processivity of the RecB helicase and contributes to recognition of the Chi site.</text>
</comment>
<dbReference type="PANTHER" id="PTHR30591">
    <property type="entry name" value="RECBCD ENZYME SUBUNIT RECC"/>
    <property type="match status" value="1"/>
</dbReference>
<evidence type="ECO:0000256" key="6">
    <source>
        <dbReference type="ARBA" id="ARBA00022839"/>
    </source>
</evidence>
<comment type="caution">
    <text evidence="12">The sequence shown here is derived from an EMBL/GenBank/DDBJ whole genome shotgun (WGS) entry which is preliminary data.</text>
</comment>
<dbReference type="InterPro" id="IPR006697">
    <property type="entry name" value="RecC"/>
</dbReference>
<keyword evidence="3 10" id="KW-0227">DNA damage</keyword>
<dbReference type="OrthoDB" id="9762834at2"/>
<evidence type="ECO:0000256" key="3">
    <source>
        <dbReference type="ARBA" id="ARBA00022763"/>
    </source>
</evidence>
<evidence type="ECO:0000256" key="4">
    <source>
        <dbReference type="ARBA" id="ARBA00022801"/>
    </source>
</evidence>
<dbReference type="SUPFAM" id="SSF52980">
    <property type="entry name" value="Restriction endonuclease-like"/>
    <property type="match status" value="1"/>
</dbReference>
<dbReference type="InterPro" id="IPR027417">
    <property type="entry name" value="P-loop_NTPase"/>
</dbReference>
<keyword evidence="8 10" id="KW-0238">DNA-binding</keyword>
<keyword evidence="1 10" id="KW-0540">Nuclease</keyword>
<dbReference type="Pfam" id="PF17946">
    <property type="entry name" value="RecC_C"/>
    <property type="match status" value="1"/>
</dbReference>
<accession>A0A3N0GK09</accession>
<dbReference type="GO" id="GO:0008854">
    <property type="term" value="F:exodeoxyribonuclease V activity"/>
    <property type="evidence" value="ECO:0007669"/>
    <property type="project" value="InterPro"/>
</dbReference>
<dbReference type="GO" id="GO:0000724">
    <property type="term" value="P:double-strand break repair via homologous recombination"/>
    <property type="evidence" value="ECO:0007669"/>
    <property type="project" value="UniProtKB-UniRule"/>
</dbReference>
<evidence type="ECO:0000313" key="12">
    <source>
        <dbReference type="EMBL" id="RNM12458.1"/>
    </source>
</evidence>
<evidence type="ECO:0000256" key="8">
    <source>
        <dbReference type="ARBA" id="ARBA00023125"/>
    </source>
</evidence>
<dbReference type="PIRSF" id="PIRSF000980">
    <property type="entry name" value="RecC"/>
    <property type="match status" value="1"/>
</dbReference>
<feature type="domain" description="RecC C-terminal" evidence="11">
    <location>
        <begin position="798"/>
        <end position="1021"/>
    </location>
</feature>
<keyword evidence="6 10" id="KW-0269">Exonuclease</keyword>
<evidence type="ECO:0000256" key="9">
    <source>
        <dbReference type="ARBA" id="ARBA00023204"/>
    </source>
</evidence>
<keyword evidence="9 10" id="KW-0234">DNA repair</keyword>
<dbReference type="InterPro" id="IPR011335">
    <property type="entry name" value="Restrct_endonuc-II-like"/>
</dbReference>
<keyword evidence="2 10" id="KW-0547">Nucleotide-binding</keyword>
<evidence type="ECO:0000256" key="7">
    <source>
        <dbReference type="ARBA" id="ARBA00022840"/>
    </source>
</evidence>
<proteinExistence type="inferred from homology"/>
<evidence type="ECO:0000256" key="10">
    <source>
        <dbReference type="HAMAP-Rule" id="MF_01486"/>
    </source>
</evidence>
<evidence type="ECO:0000256" key="2">
    <source>
        <dbReference type="ARBA" id="ARBA00022741"/>
    </source>
</evidence>
<dbReference type="RefSeq" id="WP_123224222.1">
    <property type="nucleotide sequence ID" value="NZ_RJSF01000044.1"/>
</dbReference>
<evidence type="ECO:0000256" key="5">
    <source>
        <dbReference type="ARBA" id="ARBA00022806"/>
    </source>
</evidence>
<reference evidence="12 13" key="1">
    <citation type="submission" date="2018-11" db="EMBL/GenBank/DDBJ databases">
        <authorList>
            <person name="Li F."/>
        </authorList>
    </citation>
    <scope>NUCLEOTIDE SEQUENCE [LARGE SCALE GENOMIC DNA]</scope>
    <source>
        <strain evidence="12 13">Gsoil 818</strain>
    </source>
</reference>
<dbReference type="NCBIfam" id="TIGR01450">
    <property type="entry name" value="recC"/>
    <property type="match status" value="1"/>
</dbReference>
<sequence>MVFEVHRADRSDLLAEGLAQLLRDPLPDPFARELVIVPARGVERWLSQRLSHRLGPAEGRKDGVCAGVDFRSPTSLIAEVLGTRDADPWAPETLMWPLLRVVDAVSDEPWARVLAEHLGHGVPGEEGELRRGRRLAVARRLAGLFAAYAVQRPALLADWEAGGRGDGGESGGRELPDDLVWQPELWRHVVAEVGEPSPVQRQARVVEELRAGTASVDLPPRLSLFGHTRLSAAEAELLAALGTHRDVHLWFPHPSDALWQQVRTQPPTGWRRDDHSHLRVTHPLLATMARDVREGEATLLAVGAVDEDVRRLEGRPATLLGRLQRDLADDVEPGGAVGVDDTVQVHACHGPARQVEVLREVVLGLLADDPTLEPRDIVVMCPDIEAYAPLISGAFGLGEAVSGCHPGHQLRVMLADRSPTQTNPLLGVLARVLDLADGRAEATRVLDLLATDPVRRRFGFSDSDLEKMTTWVTTSGIRWAWDQAGRGRFGLADFPQNTWRFGLDRVLAGVALSDDSGLWIGPTLPLDDVSTTDIGLAGRVAEAVDRLQALTAQLTGVHDVGRWLDLLREAMEQLADVPRGEEWQFAQAHRELAALGRDATTGAPLELRLPDVRALLHKQLAGRPTRANFRTGTLTVCTMTPMRAVPHRVVCLLGLDDGVFPRGGSIDGDDVLARLPRVGERDVRSEDRQLFLDAIMSAGERLVITYTGFNESTGQPRPPSVPLRELLDVVTRTAGAEVVRQHRSQAFHPDYLQPGRIHQHAPFSFDPAAASAARAAARPRSRTAVLAALEPSAPPEPGDVDLRDLIDVLTNPVRGFLRRRLQIDLPRDEDKVSDSMPVELDGLAGWQVGDRLLHEVLRGRTPADACQAEWRRGTMPPGRYGWRQTHALAAATTPLVELFEASTQGAAPQARDLAVDLGGGRRLTGSVTGLYDNRLVRVAYSRLRAKQRLEAWLSLVALSAAHPGHWVARSIGRGEADAPARATYAAVDEPMPILADLVGLYDLAMSRVLPLCPDTGRQYALTAGSTRPRWMVERDLKDQWRKESASIDLVTAWGRRPSWDDLVAAPATAGGEHLFGELAVRLWQPAIAREQE</sequence>
<keyword evidence="5 10" id="KW-0347">Helicase</keyword>
<dbReference type="Gene3D" id="1.10.10.160">
    <property type="match status" value="1"/>
</dbReference>
<evidence type="ECO:0000256" key="1">
    <source>
        <dbReference type="ARBA" id="ARBA00022722"/>
    </source>
</evidence>
<dbReference type="SUPFAM" id="SSF52540">
    <property type="entry name" value="P-loop containing nucleoside triphosphate hydrolases"/>
    <property type="match status" value="2"/>
</dbReference>
<comment type="function">
    <text evidence="10">A helicase/nuclease that prepares dsDNA breaks (DSB) for recombinational DNA repair. Binds to DSBs and unwinds DNA via a highly rapid and processive ATP-dependent bidirectional helicase activity. Unwinds dsDNA until it encounters a Chi (crossover hotspot instigator) sequence from the 3' direction. Cuts ssDNA a few nucleotides 3' to the Chi site. The properties and activities of the enzyme are changed at Chi. The Chi-altered holoenzyme produces a long 3'-ssDNA overhang and facilitates RecA-binding to the ssDNA for homologous DNA recombination and repair. Holoenzyme degrades any linearized DNA that is unable to undergo homologous recombination. In the holoenzyme this subunit recognizes the wild-type Chi sequence, and when added to isolated RecB increases its ATP-dependent helicase processivity.</text>
</comment>
<dbReference type="GO" id="GO:0005524">
    <property type="term" value="F:ATP binding"/>
    <property type="evidence" value="ECO:0007669"/>
    <property type="project" value="UniProtKB-UniRule"/>
</dbReference>
<keyword evidence="4 10" id="KW-0378">Hydrolase</keyword>